<proteinExistence type="predicted"/>
<accession>A0ABX1CW38</accession>
<comment type="caution">
    <text evidence="1">The sequence shown here is derived from an EMBL/GenBank/DDBJ whole genome shotgun (WGS) entry which is preliminary data.</text>
</comment>
<gene>
    <name evidence="1" type="ORF">HC175_01325</name>
</gene>
<dbReference type="Proteomes" id="UP000703674">
    <property type="component" value="Unassembled WGS sequence"/>
</dbReference>
<dbReference type="RefSeq" id="WP_168136713.1">
    <property type="nucleotide sequence ID" value="NZ_JAAVJR010000001.1"/>
</dbReference>
<name>A0ABX1CW38_9FLAO</name>
<evidence type="ECO:0000313" key="1">
    <source>
        <dbReference type="EMBL" id="NJW51554.1"/>
    </source>
</evidence>
<dbReference type="EMBL" id="JAAVJR010000001">
    <property type="protein sequence ID" value="NJW51554.1"/>
    <property type="molecule type" value="Genomic_DNA"/>
</dbReference>
<reference evidence="1 2" key="1">
    <citation type="submission" date="2020-03" db="EMBL/GenBank/DDBJ databases">
        <title>Salinimicrobium sp. nov, isolated from SCS.</title>
        <authorList>
            <person name="Cao W.R."/>
        </authorList>
    </citation>
    <scope>NUCLEOTIDE SEQUENCE [LARGE SCALE GENOMIC DNA]</scope>
    <source>
        <strain evidence="2">J15B91</strain>
    </source>
</reference>
<keyword evidence="2" id="KW-1185">Reference proteome</keyword>
<protein>
    <submittedName>
        <fullName evidence="1">Uncharacterized protein</fullName>
    </submittedName>
</protein>
<sequence length="71" mass="8633">MRSEEIFETVKCQVKKLNKKEKIRLCSKIIPEFDLVLKTRKRGRSKSLEQAKEKLSKDFYWALFQEQQELR</sequence>
<organism evidence="1 2">
    <name type="scientific">Salinimicrobium oceani</name>
    <dbReference type="NCBI Taxonomy" id="2722702"/>
    <lineage>
        <taxon>Bacteria</taxon>
        <taxon>Pseudomonadati</taxon>
        <taxon>Bacteroidota</taxon>
        <taxon>Flavobacteriia</taxon>
        <taxon>Flavobacteriales</taxon>
        <taxon>Flavobacteriaceae</taxon>
        <taxon>Salinimicrobium</taxon>
    </lineage>
</organism>
<evidence type="ECO:0000313" key="2">
    <source>
        <dbReference type="Proteomes" id="UP000703674"/>
    </source>
</evidence>